<dbReference type="EMBL" id="JBHTKA010000003">
    <property type="protein sequence ID" value="MFD1000041.1"/>
    <property type="molecule type" value="Genomic_DNA"/>
</dbReference>
<organism evidence="1 2">
    <name type="scientific">Ohtaekwangia kribbensis</name>
    <dbReference type="NCBI Taxonomy" id="688913"/>
    <lineage>
        <taxon>Bacteria</taxon>
        <taxon>Pseudomonadati</taxon>
        <taxon>Bacteroidota</taxon>
        <taxon>Cytophagia</taxon>
        <taxon>Cytophagales</taxon>
        <taxon>Fulvivirgaceae</taxon>
        <taxon>Ohtaekwangia</taxon>
    </lineage>
</organism>
<sequence>MQTKTESPQHLPPELEEAFLQFLGATNPSELRQHLTGILFEYLIARCDDLPENFNATLEDLYNLFILLETSGKHAHSWHAQAS</sequence>
<dbReference type="RefSeq" id="WP_377579301.1">
    <property type="nucleotide sequence ID" value="NZ_JBHTKA010000003.1"/>
</dbReference>
<proteinExistence type="predicted"/>
<accession>A0ABW3K2L4</accession>
<protein>
    <submittedName>
        <fullName evidence="1">Uncharacterized protein</fullName>
    </submittedName>
</protein>
<evidence type="ECO:0000313" key="2">
    <source>
        <dbReference type="Proteomes" id="UP001597112"/>
    </source>
</evidence>
<name>A0ABW3K2L4_9BACT</name>
<evidence type="ECO:0000313" key="1">
    <source>
        <dbReference type="EMBL" id="MFD1000041.1"/>
    </source>
</evidence>
<comment type="caution">
    <text evidence="1">The sequence shown here is derived from an EMBL/GenBank/DDBJ whole genome shotgun (WGS) entry which is preliminary data.</text>
</comment>
<dbReference type="Proteomes" id="UP001597112">
    <property type="component" value="Unassembled WGS sequence"/>
</dbReference>
<keyword evidence="2" id="KW-1185">Reference proteome</keyword>
<reference evidence="2" key="1">
    <citation type="journal article" date="2019" name="Int. J. Syst. Evol. Microbiol.">
        <title>The Global Catalogue of Microorganisms (GCM) 10K type strain sequencing project: providing services to taxonomists for standard genome sequencing and annotation.</title>
        <authorList>
            <consortium name="The Broad Institute Genomics Platform"/>
            <consortium name="The Broad Institute Genome Sequencing Center for Infectious Disease"/>
            <person name="Wu L."/>
            <person name="Ma J."/>
        </authorList>
    </citation>
    <scope>NUCLEOTIDE SEQUENCE [LARGE SCALE GENOMIC DNA]</scope>
    <source>
        <strain evidence="2">CCUG 58938</strain>
    </source>
</reference>
<gene>
    <name evidence="1" type="ORF">ACFQ21_12030</name>
</gene>